<dbReference type="InterPro" id="IPR006664">
    <property type="entry name" value="OMP_bac"/>
</dbReference>
<evidence type="ECO:0000259" key="5">
    <source>
        <dbReference type="PROSITE" id="PS51123"/>
    </source>
</evidence>
<dbReference type="EMBL" id="FUYV01000015">
    <property type="protein sequence ID" value="SKC21987.1"/>
    <property type="molecule type" value="Genomic_DNA"/>
</dbReference>
<dbReference type="PRINTS" id="PR01021">
    <property type="entry name" value="OMPADOMAIN"/>
</dbReference>
<dbReference type="GO" id="GO:0009279">
    <property type="term" value="C:cell outer membrane"/>
    <property type="evidence" value="ECO:0007669"/>
    <property type="project" value="UniProtKB-SubCell"/>
</dbReference>
<evidence type="ECO:0000256" key="4">
    <source>
        <dbReference type="PROSITE-ProRule" id="PRU00473"/>
    </source>
</evidence>
<reference evidence="6 7" key="1">
    <citation type="submission" date="2017-02" db="EMBL/GenBank/DDBJ databases">
        <authorList>
            <person name="Peterson S.W."/>
        </authorList>
    </citation>
    <scope>NUCLEOTIDE SEQUENCE [LARGE SCALE GENOMIC DNA]</scope>
    <source>
        <strain evidence="6 7">DSM 24412</strain>
    </source>
</reference>
<sequence length="575" mass="66577">MKRKLVHHKKFKMNYPSFVVMLLLFVAISSISGQSKHHRRTVLNTTEKWEPGRIDDTRHVVDSFFYKNGTLKEVAESRIKRERFRVIDSIAVNKRKVWAKDGNLVLEENFKDGKRVLVNCYFPPYLNLIPNGSFEKHSEIPPHIIEKCFVNTVQCQPIDSVIRTELVHTHIKDIDTTKYTLITRETRSGCPLDFSRVVMQYVLVEKNGYVIDSIYANSLYSVHKEIYHRSKAHICNYEDIAIIVPGWKSLGRKFPNIYNVESNTPHSPLWGLADRVFYFNSIEGNSFIELSSGGGLANCNPFYNHPLLQTKLNSTMLKGDKYHLEFWLWKPYSYPVDYSLNISFSEHPVTLDNFQNYFHSLVNVESFHDIIVHQWQKVTLSFEAPEFARYMTIGFFNTLKEITPSIQRSSVLSRWCYVDGFILVAHDYKDKALPNFYPESSDFTETSTVDVPVMVFNHQKVEKDTPIVLENILFEVDSYNLLAESIPDLLELVSFMQQHPNRNIEVAGHTDDSGSDEYNKQLSVKRAKAVVQKLIELEIDAARLSWKGYGSTIPVSDNISEEGRSKNRRVEFMVL</sequence>
<keyword evidence="2 4" id="KW-0472">Membrane</keyword>
<dbReference type="KEGG" id="asx:CDL62_09615"/>
<evidence type="ECO:0000256" key="2">
    <source>
        <dbReference type="ARBA" id="ARBA00023136"/>
    </source>
</evidence>
<accession>A0A1T5HMW6</accession>
<dbReference type="Gene3D" id="3.30.1330.60">
    <property type="entry name" value="OmpA-like domain"/>
    <property type="match status" value="1"/>
</dbReference>
<dbReference type="PANTHER" id="PTHR30329:SF21">
    <property type="entry name" value="LIPOPROTEIN YIAD-RELATED"/>
    <property type="match status" value="1"/>
</dbReference>
<dbReference type="Proteomes" id="UP000191055">
    <property type="component" value="Unassembled WGS sequence"/>
</dbReference>
<evidence type="ECO:0000313" key="6">
    <source>
        <dbReference type="EMBL" id="SKC21987.1"/>
    </source>
</evidence>
<evidence type="ECO:0000256" key="3">
    <source>
        <dbReference type="ARBA" id="ARBA00023237"/>
    </source>
</evidence>
<gene>
    <name evidence="6" type="ORF">SAMN03080601_02485</name>
</gene>
<dbReference type="CDD" id="cd07185">
    <property type="entry name" value="OmpA_C-like"/>
    <property type="match status" value="1"/>
</dbReference>
<dbReference type="OrthoDB" id="9782229at2"/>
<proteinExistence type="predicted"/>
<dbReference type="PROSITE" id="PS51123">
    <property type="entry name" value="OMPA_2"/>
    <property type="match status" value="1"/>
</dbReference>
<dbReference type="PANTHER" id="PTHR30329">
    <property type="entry name" value="STATOR ELEMENT OF FLAGELLAR MOTOR COMPLEX"/>
    <property type="match status" value="1"/>
</dbReference>
<evidence type="ECO:0000313" key="7">
    <source>
        <dbReference type="Proteomes" id="UP000191055"/>
    </source>
</evidence>
<keyword evidence="3" id="KW-0998">Cell outer membrane</keyword>
<dbReference type="InterPro" id="IPR006665">
    <property type="entry name" value="OmpA-like"/>
</dbReference>
<organism evidence="6 7">
    <name type="scientific">Alkalitalea saponilacus</name>
    <dbReference type="NCBI Taxonomy" id="889453"/>
    <lineage>
        <taxon>Bacteria</taxon>
        <taxon>Pseudomonadati</taxon>
        <taxon>Bacteroidota</taxon>
        <taxon>Bacteroidia</taxon>
        <taxon>Marinilabiliales</taxon>
        <taxon>Marinilabiliaceae</taxon>
        <taxon>Alkalitalea</taxon>
    </lineage>
</organism>
<dbReference type="STRING" id="889453.SAMN03080601_02485"/>
<dbReference type="SUPFAM" id="SSF103088">
    <property type="entry name" value="OmpA-like"/>
    <property type="match status" value="1"/>
</dbReference>
<evidence type="ECO:0000256" key="1">
    <source>
        <dbReference type="ARBA" id="ARBA00004442"/>
    </source>
</evidence>
<comment type="subcellular location">
    <subcellularLocation>
        <location evidence="1">Cell outer membrane</location>
    </subcellularLocation>
</comment>
<dbReference type="InterPro" id="IPR036737">
    <property type="entry name" value="OmpA-like_sf"/>
</dbReference>
<keyword evidence="7" id="KW-1185">Reference proteome</keyword>
<dbReference type="AlphaFoldDB" id="A0A1T5HMW6"/>
<feature type="domain" description="OmpA-like" evidence="5">
    <location>
        <begin position="461"/>
        <end position="575"/>
    </location>
</feature>
<dbReference type="InterPro" id="IPR050330">
    <property type="entry name" value="Bact_OuterMem_StrucFunc"/>
</dbReference>
<name>A0A1T5HMW6_9BACT</name>
<dbReference type="RefSeq" id="WP_079558195.1">
    <property type="nucleotide sequence ID" value="NZ_CP021904.1"/>
</dbReference>
<protein>
    <submittedName>
        <fullName evidence="6">OmpA family protein</fullName>
    </submittedName>
</protein>
<dbReference type="Pfam" id="PF00691">
    <property type="entry name" value="OmpA"/>
    <property type="match status" value="1"/>
</dbReference>